<sequence length="101" mass="10526">MWGVLEVLEADPDGLETAAGHITNLLTDLDTGALAAVTPNAEVYGHAGLASKLAEFAGLARIAARVLHERVDLTGSALQDAATVYRGMELGNETLIRQAGQ</sequence>
<comment type="caution">
    <text evidence="1">The sequence shown here is derived from an EMBL/GenBank/DDBJ whole genome shotgun (WGS) entry which is preliminary data.</text>
</comment>
<evidence type="ECO:0008006" key="3">
    <source>
        <dbReference type="Google" id="ProtNLM"/>
    </source>
</evidence>
<dbReference type="RefSeq" id="WP_243871203.1">
    <property type="nucleotide sequence ID" value="NZ_JAANOU010000001.1"/>
</dbReference>
<gene>
    <name evidence="1" type="ORF">FHX46_000267</name>
</gene>
<evidence type="ECO:0000313" key="2">
    <source>
        <dbReference type="Proteomes" id="UP000754495"/>
    </source>
</evidence>
<protein>
    <recommendedName>
        <fullName evidence="3">ESX-1 secretion-associated protein</fullName>
    </recommendedName>
</protein>
<proteinExistence type="predicted"/>
<dbReference type="Proteomes" id="UP000754495">
    <property type="component" value="Unassembled WGS sequence"/>
</dbReference>
<keyword evidence="2" id="KW-1185">Reference proteome</keyword>
<reference evidence="1 2" key="1">
    <citation type="submission" date="2020-03" db="EMBL/GenBank/DDBJ databases">
        <title>Sequencing the genomes of 1000 actinobacteria strains.</title>
        <authorList>
            <person name="Klenk H.-P."/>
        </authorList>
    </citation>
    <scope>NUCLEOTIDE SEQUENCE [LARGE SCALE GENOMIC DNA]</scope>
    <source>
        <strain evidence="1 2">DSM 45668</strain>
    </source>
</reference>
<accession>A0ABX0SP87</accession>
<organism evidence="1 2">
    <name type="scientific">Amycolatopsis viridis</name>
    <dbReference type="NCBI Taxonomy" id="185678"/>
    <lineage>
        <taxon>Bacteria</taxon>
        <taxon>Bacillati</taxon>
        <taxon>Actinomycetota</taxon>
        <taxon>Actinomycetes</taxon>
        <taxon>Pseudonocardiales</taxon>
        <taxon>Pseudonocardiaceae</taxon>
        <taxon>Amycolatopsis</taxon>
    </lineage>
</organism>
<name>A0ABX0SP87_9PSEU</name>
<evidence type="ECO:0000313" key="1">
    <source>
        <dbReference type="EMBL" id="NIH77737.1"/>
    </source>
</evidence>
<dbReference type="EMBL" id="JAANOU010000001">
    <property type="protein sequence ID" value="NIH77737.1"/>
    <property type="molecule type" value="Genomic_DNA"/>
</dbReference>